<dbReference type="Pfam" id="PF14070">
    <property type="entry name" value="YjfB_motility"/>
    <property type="match status" value="1"/>
</dbReference>
<dbReference type="RefSeq" id="WP_394511604.1">
    <property type="nucleotide sequence ID" value="NZ_JBIGHX010000004.1"/>
</dbReference>
<evidence type="ECO:0000313" key="3">
    <source>
        <dbReference type="Proteomes" id="UP001606302"/>
    </source>
</evidence>
<dbReference type="InterPro" id="IPR025906">
    <property type="entry name" value="YjfB_motility"/>
</dbReference>
<accession>A0ABW7GLB9</accession>
<comment type="caution">
    <text evidence="2">The sequence shown here is derived from an EMBL/GenBank/DDBJ whole genome shotgun (WGS) entry which is preliminary data.</text>
</comment>
<name>A0ABW7GLB9_9BURK</name>
<keyword evidence="3" id="KW-1185">Reference proteome</keyword>
<sequence length="71" mass="7173">MNIANSASVTAVVNSASSGEPGSVRVAASMLVLKQALQTQAEGAVALLNALPQQPALTTEGNIGRHVNTFV</sequence>
<protein>
    <submittedName>
        <fullName evidence="2">Motility protein</fullName>
    </submittedName>
</protein>
<gene>
    <name evidence="2" type="ORF">ACG04Q_14305</name>
</gene>
<dbReference type="Proteomes" id="UP001606302">
    <property type="component" value="Unassembled WGS sequence"/>
</dbReference>
<feature type="region of interest" description="Disordered" evidence="1">
    <location>
        <begin position="1"/>
        <end position="21"/>
    </location>
</feature>
<dbReference type="EMBL" id="JBIGHX010000004">
    <property type="protein sequence ID" value="MFG6462743.1"/>
    <property type="molecule type" value="Genomic_DNA"/>
</dbReference>
<evidence type="ECO:0000256" key="1">
    <source>
        <dbReference type="SAM" id="MobiDB-lite"/>
    </source>
</evidence>
<proteinExistence type="predicted"/>
<organism evidence="2 3">
    <name type="scientific">Pelomonas lactea</name>
    <dbReference type="NCBI Taxonomy" id="3299030"/>
    <lineage>
        <taxon>Bacteria</taxon>
        <taxon>Pseudomonadati</taxon>
        <taxon>Pseudomonadota</taxon>
        <taxon>Betaproteobacteria</taxon>
        <taxon>Burkholderiales</taxon>
        <taxon>Sphaerotilaceae</taxon>
        <taxon>Roseateles</taxon>
    </lineage>
</organism>
<feature type="compositionally biased region" description="Low complexity" evidence="1">
    <location>
        <begin position="1"/>
        <end position="18"/>
    </location>
</feature>
<reference evidence="2 3" key="1">
    <citation type="submission" date="2024-08" db="EMBL/GenBank/DDBJ databases">
        <authorList>
            <person name="Lu H."/>
        </authorList>
    </citation>
    <scope>NUCLEOTIDE SEQUENCE [LARGE SCALE GENOMIC DNA]</scope>
    <source>
        <strain evidence="2 3">DXS20W</strain>
    </source>
</reference>
<evidence type="ECO:0000313" key="2">
    <source>
        <dbReference type="EMBL" id="MFG6462743.1"/>
    </source>
</evidence>